<dbReference type="AlphaFoldDB" id="A0A928Z5X5"/>
<evidence type="ECO:0000313" key="1">
    <source>
        <dbReference type="EMBL" id="MBE9031715.1"/>
    </source>
</evidence>
<accession>A0A928Z5X5</accession>
<dbReference type="RefSeq" id="WP_264326542.1">
    <property type="nucleotide sequence ID" value="NZ_JADEXQ010000073.1"/>
</dbReference>
<gene>
    <name evidence="1" type="ORF">IQ266_18440</name>
</gene>
<protein>
    <submittedName>
        <fullName evidence="1">DUF2281 domain-containing protein</fullName>
    </submittedName>
</protein>
<evidence type="ECO:0000313" key="2">
    <source>
        <dbReference type="Proteomes" id="UP000625316"/>
    </source>
</evidence>
<name>A0A928Z5X5_9CYAN</name>
<proteinExistence type="predicted"/>
<keyword evidence="2" id="KW-1185">Reference proteome</keyword>
<dbReference type="EMBL" id="JADEXQ010000073">
    <property type="protein sequence ID" value="MBE9031715.1"/>
    <property type="molecule type" value="Genomic_DNA"/>
</dbReference>
<organism evidence="1 2">
    <name type="scientific">Romeriopsis navalis LEGE 11480</name>
    <dbReference type="NCBI Taxonomy" id="2777977"/>
    <lineage>
        <taxon>Bacteria</taxon>
        <taxon>Bacillati</taxon>
        <taxon>Cyanobacteriota</taxon>
        <taxon>Cyanophyceae</taxon>
        <taxon>Leptolyngbyales</taxon>
        <taxon>Leptolyngbyaceae</taxon>
        <taxon>Romeriopsis</taxon>
        <taxon>Romeriopsis navalis</taxon>
    </lineage>
</organism>
<sequence length="66" mass="7636">MTTKERILKALEHASESELAEFWQSIQQIQQSTAAAPKTEQDDAVWNAYLESEQEYEEVYTRLANS</sequence>
<dbReference type="Proteomes" id="UP000625316">
    <property type="component" value="Unassembled WGS sequence"/>
</dbReference>
<comment type="caution">
    <text evidence="1">The sequence shown here is derived from an EMBL/GenBank/DDBJ whole genome shotgun (WGS) entry which is preliminary data.</text>
</comment>
<reference evidence="1" key="1">
    <citation type="submission" date="2020-10" db="EMBL/GenBank/DDBJ databases">
        <authorList>
            <person name="Castelo-Branco R."/>
            <person name="Eusebio N."/>
            <person name="Adriana R."/>
            <person name="Vieira A."/>
            <person name="Brugerolle De Fraissinette N."/>
            <person name="Rezende De Castro R."/>
            <person name="Schneider M.P."/>
            <person name="Vasconcelos V."/>
            <person name="Leao P.N."/>
        </authorList>
    </citation>
    <scope>NUCLEOTIDE SEQUENCE</scope>
    <source>
        <strain evidence="1">LEGE 11480</strain>
    </source>
</reference>